<dbReference type="AlphaFoldDB" id="A0A7W9Y5Q8"/>
<proteinExistence type="predicted"/>
<reference evidence="1 2" key="1">
    <citation type="submission" date="2020-08" db="EMBL/GenBank/DDBJ databases">
        <title>Genomic Encyclopedia of Type Strains, Phase IV (KMG-IV): sequencing the most valuable type-strain genomes for metagenomic binning, comparative biology and taxonomic classification.</title>
        <authorList>
            <person name="Goeker M."/>
        </authorList>
    </citation>
    <scope>NUCLEOTIDE SEQUENCE [LARGE SCALE GENOMIC DNA]</scope>
    <source>
        <strain evidence="1 2">DSM 100734</strain>
    </source>
</reference>
<dbReference type="EMBL" id="JACHEG010000002">
    <property type="protein sequence ID" value="MBB6162479.1"/>
    <property type="molecule type" value="Genomic_DNA"/>
</dbReference>
<comment type="caution">
    <text evidence="1">The sequence shown here is derived from an EMBL/GenBank/DDBJ whole genome shotgun (WGS) entry which is preliminary data.</text>
</comment>
<sequence>MSHPDELTQTFEASEEEFARTYAFEMTDGLRKRVTLVRSGRGLTVEITYVDGAVTDATSETFEADGPVRISITESGVYLAGCRDLLAGRVRLRRTRFF</sequence>
<organism evidence="1 2">
    <name type="scientific">Rhizobium wenxiniae</name>
    <dbReference type="NCBI Taxonomy" id="1737357"/>
    <lineage>
        <taxon>Bacteria</taxon>
        <taxon>Pseudomonadati</taxon>
        <taxon>Pseudomonadota</taxon>
        <taxon>Alphaproteobacteria</taxon>
        <taxon>Hyphomicrobiales</taxon>
        <taxon>Rhizobiaceae</taxon>
        <taxon>Rhizobium/Agrobacterium group</taxon>
        <taxon>Rhizobium</taxon>
    </lineage>
</organism>
<protein>
    <submittedName>
        <fullName evidence="1">Uncharacterized protein</fullName>
    </submittedName>
</protein>
<evidence type="ECO:0000313" key="2">
    <source>
        <dbReference type="Proteomes" id="UP000547879"/>
    </source>
</evidence>
<dbReference type="RefSeq" id="WP_183992342.1">
    <property type="nucleotide sequence ID" value="NZ_BMHW01000002.1"/>
</dbReference>
<name>A0A7W9Y5Q8_9HYPH</name>
<gene>
    <name evidence="1" type="ORF">HNQ72_002297</name>
</gene>
<keyword evidence="2" id="KW-1185">Reference proteome</keyword>
<dbReference type="Proteomes" id="UP000547879">
    <property type="component" value="Unassembled WGS sequence"/>
</dbReference>
<accession>A0A7W9Y5Q8</accession>
<evidence type="ECO:0000313" key="1">
    <source>
        <dbReference type="EMBL" id="MBB6162479.1"/>
    </source>
</evidence>